<dbReference type="Proteomes" id="UP000184295">
    <property type="component" value="Unassembled WGS sequence"/>
</dbReference>
<evidence type="ECO:0000256" key="4">
    <source>
        <dbReference type="ARBA" id="ARBA00022741"/>
    </source>
</evidence>
<evidence type="ECO:0000256" key="8">
    <source>
        <dbReference type="ARBA" id="ARBA00048679"/>
    </source>
</evidence>
<dbReference type="PROSITE" id="PS51178">
    <property type="entry name" value="PASTA"/>
    <property type="match status" value="3"/>
</dbReference>
<dbReference type="GO" id="GO:0045717">
    <property type="term" value="P:negative regulation of fatty acid biosynthetic process"/>
    <property type="evidence" value="ECO:0007669"/>
    <property type="project" value="UniProtKB-ARBA"/>
</dbReference>
<dbReference type="SMART" id="SM00740">
    <property type="entry name" value="PASTA"/>
    <property type="match status" value="3"/>
</dbReference>
<comment type="catalytic activity">
    <reaction evidence="7">
        <text>L-threonyl-[protein] + ATP = O-phospho-L-threonyl-[protein] + ADP + H(+)</text>
        <dbReference type="Rhea" id="RHEA:46608"/>
        <dbReference type="Rhea" id="RHEA-COMP:11060"/>
        <dbReference type="Rhea" id="RHEA-COMP:11605"/>
        <dbReference type="ChEBI" id="CHEBI:15378"/>
        <dbReference type="ChEBI" id="CHEBI:30013"/>
        <dbReference type="ChEBI" id="CHEBI:30616"/>
        <dbReference type="ChEBI" id="CHEBI:61977"/>
        <dbReference type="ChEBI" id="CHEBI:456216"/>
        <dbReference type="EC" id="2.7.11.1"/>
    </reaction>
</comment>
<dbReference type="OrthoDB" id="9762169at2"/>
<feature type="region of interest" description="Disordered" evidence="9">
    <location>
        <begin position="568"/>
        <end position="591"/>
    </location>
</feature>
<dbReference type="CDD" id="cd14014">
    <property type="entry name" value="STKc_PknB_like"/>
    <property type="match status" value="1"/>
</dbReference>
<dbReference type="InterPro" id="IPR005543">
    <property type="entry name" value="PASTA_dom"/>
</dbReference>
<accession>A0A1M4UCF4</accession>
<dbReference type="SMART" id="SM00220">
    <property type="entry name" value="S_TKc"/>
    <property type="match status" value="1"/>
</dbReference>
<keyword evidence="14" id="KW-1185">Reference proteome</keyword>
<dbReference type="GO" id="GO:0004674">
    <property type="term" value="F:protein serine/threonine kinase activity"/>
    <property type="evidence" value="ECO:0007669"/>
    <property type="project" value="UniProtKB-KW"/>
</dbReference>
<evidence type="ECO:0000256" key="10">
    <source>
        <dbReference type="SAM" id="Phobius"/>
    </source>
</evidence>
<feature type="domain" description="Protein kinase" evidence="11">
    <location>
        <begin position="13"/>
        <end position="274"/>
    </location>
</feature>
<dbReference type="InterPro" id="IPR011009">
    <property type="entry name" value="Kinase-like_dom_sf"/>
</dbReference>
<keyword evidence="2 13" id="KW-0723">Serine/threonine-protein kinase</keyword>
<organism evidence="13 14">
    <name type="scientific">Ferrithrix thermotolerans DSM 19514</name>
    <dbReference type="NCBI Taxonomy" id="1121881"/>
    <lineage>
        <taxon>Bacteria</taxon>
        <taxon>Bacillati</taxon>
        <taxon>Actinomycetota</taxon>
        <taxon>Acidimicrobiia</taxon>
        <taxon>Acidimicrobiales</taxon>
        <taxon>Acidimicrobiaceae</taxon>
        <taxon>Ferrithrix</taxon>
    </lineage>
</organism>
<dbReference type="PANTHER" id="PTHR43289:SF34">
    <property type="entry name" value="SERINE_THREONINE-PROTEIN KINASE YBDM-RELATED"/>
    <property type="match status" value="1"/>
</dbReference>
<dbReference type="NCBIfam" id="NF033483">
    <property type="entry name" value="PknB_PASTA_kin"/>
    <property type="match status" value="1"/>
</dbReference>
<keyword evidence="10" id="KW-0812">Transmembrane</keyword>
<feature type="domain" description="PASTA" evidence="12">
    <location>
        <begin position="365"/>
        <end position="430"/>
    </location>
</feature>
<evidence type="ECO:0000256" key="2">
    <source>
        <dbReference type="ARBA" id="ARBA00022527"/>
    </source>
</evidence>
<dbReference type="PROSITE" id="PS50011">
    <property type="entry name" value="PROTEIN_KINASE_DOM"/>
    <property type="match status" value="1"/>
</dbReference>
<evidence type="ECO:0000256" key="6">
    <source>
        <dbReference type="ARBA" id="ARBA00022840"/>
    </source>
</evidence>
<dbReference type="RefSeq" id="WP_072789257.1">
    <property type="nucleotide sequence ID" value="NZ_FQUL01000009.1"/>
</dbReference>
<dbReference type="Gene3D" id="3.30.10.20">
    <property type="match status" value="3"/>
</dbReference>
<sequence length="591" mass="61538">MSQATERSYGSRYEPVTKIARGGMADVYEARDTLLDRPVALKVLFPELSTNEAFVERFRREAQAAANLSHPNIVSVFDWGKDKGTYFIVMELVVGRTLARLIREEAPIAPKRVASIGADVAAALSFAHKHGVIHRDIKPSNVLITPDGDVKVADFGIARAITADGDLTQTGSVLGTASYISPEQAQGGQLDGTSDIYSLGVVLYELATGKVPFSGDSPLSIAYKHVKETPIAPSVINPSVPSDLEAIIMKCLEKSPKDRYETAYDLRSDLNNFMQGSSVSSRYTQAFDSGHGTRVLSAAVADPTVAIPVTNAQMSSSADSDEEEHKSSKKGAIIALVVFIVLLLGLGGLFAASQMGYFAPAKAAPPSTATVPAVVGLTYQSAQSQVKAVGLKSRLVYQTNASTAGLVISQLPSPGLSVKKGTVIVLTVSSGPGKIKVPTVTNENVSSAENTLFGLGFNVTTNYVNSSNAQANTVISQTPAGGTLVNRQSTVVLTVSNGPTQIKVPSLVGDSVSQAANTLAADHLSVGTVTSQDSNEPANTVLQQSPASGTVVAPNSAVDLIVSNGVVSTTTTTESSSSSTQSSNQPPGPGT</sequence>
<evidence type="ECO:0000313" key="14">
    <source>
        <dbReference type="Proteomes" id="UP000184295"/>
    </source>
</evidence>
<dbReference type="EMBL" id="FQUL01000009">
    <property type="protein sequence ID" value="SHE54354.1"/>
    <property type="molecule type" value="Genomic_DNA"/>
</dbReference>
<keyword evidence="10" id="KW-1133">Transmembrane helix</keyword>
<evidence type="ECO:0000259" key="12">
    <source>
        <dbReference type="PROSITE" id="PS51178"/>
    </source>
</evidence>
<dbReference type="FunFam" id="3.30.200.20:FF:000035">
    <property type="entry name" value="Serine/threonine protein kinase Stk1"/>
    <property type="match status" value="1"/>
</dbReference>
<comment type="catalytic activity">
    <reaction evidence="8">
        <text>L-seryl-[protein] + ATP = O-phospho-L-seryl-[protein] + ADP + H(+)</text>
        <dbReference type="Rhea" id="RHEA:17989"/>
        <dbReference type="Rhea" id="RHEA-COMP:9863"/>
        <dbReference type="Rhea" id="RHEA-COMP:11604"/>
        <dbReference type="ChEBI" id="CHEBI:15378"/>
        <dbReference type="ChEBI" id="CHEBI:29999"/>
        <dbReference type="ChEBI" id="CHEBI:30616"/>
        <dbReference type="ChEBI" id="CHEBI:83421"/>
        <dbReference type="ChEBI" id="CHEBI:456216"/>
        <dbReference type="EC" id="2.7.11.1"/>
    </reaction>
</comment>
<dbReference type="FunFam" id="1.10.510.10:FF:000021">
    <property type="entry name" value="Serine/threonine protein kinase"/>
    <property type="match status" value="1"/>
</dbReference>
<name>A0A1M4UCF4_9ACTN</name>
<evidence type="ECO:0000256" key="1">
    <source>
        <dbReference type="ARBA" id="ARBA00012513"/>
    </source>
</evidence>
<dbReference type="Pfam" id="PF03793">
    <property type="entry name" value="PASTA"/>
    <property type="match status" value="3"/>
</dbReference>
<feature type="domain" description="PASTA" evidence="12">
    <location>
        <begin position="498"/>
        <end position="564"/>
    </location>
</feature>
<dbReference type="InterPro" id="IPR008271">
    <property type="entry name" value="Ser/Thr_kinase_AS"/>
</dbReference>
<proteinExistence type="predicted"/>
<reference evidence="14" key="1">
    <citation type="submission" date="2016-11" db="EMBL/GenBank/DDBJ databases">
        <authorList>
            <person name="Varghese N."/>
            <person name="Submissions S."/>
        </authorList>
    </citation>
    <scope>NUCLEOTIDE SEQUENCE [LARGE SCALE GENOMIC DNA]</scope>
    <source>
        <strain evidence="14">DSM 19514</strain>
    </source>
</reference>
<dbReference type="Gene3D" id="1.10.510.10">
    <property type="entry name" value="Transferase(Phosphotransferase) domain 1"/>
    <property type="match status" value="1"/>
</dbReference>
<evidence type="ECO:0000256" key="9">
    <source>
        <dbReference type="SAM" id="MobiDB-lite"/>
    </source>
</evidence>
<evidence type="ECO:0000313" key="13">
    <source>
        <dbReference type="EMBL" id="SHE54354.1"/>
    </source>
</evidence>
<evidence type="ECO:0000259" key="11">
    <source>
        <dbReference type="PROSITE" id="PS50011"/>
    </source>
</evidence>
<keyword evidence="5 13" id="KW-0418">Kinase</keyword>
<feature type="compositionally biased region" description="Low complexity" evidence="9">
    <location>
        <begin position="568"/>
        <end position="583"/>
    </location>
</feature>
<dbReference type="AlphaFoldDB" id="A0A1M4UCF4"/>
<dbReference type="CDD" id="cd06577">
    <property type="entry name" value="PASTA_pknB"/>
    <property type="match status" value="3"/>
</dbReference>
<evidence type="ECO:0000256" key="5">
    <source>
        <dbReference type="ARBA" id="ARBA00022777"/>
    </source>
</evidence>
<dbReference type="PROSITE" id="PS00108">
    <property type="entry name" value="PROTEIN_KINASE_ST"/>
    <property type="match status" value="1"/>
</dbReference>
<dbReference type="SUPFAM" id="SSF54184">
    <property type="entry name" value="Penicillin-binding protein 2x (pbp-2x), c-terminal domain"/>
    <property type="match status" value="2"/>
</dbReference>
<dbReference type="Pfam" id="PF00069">
    <property type="entry name" value="Pkinase"/>
    <property type="match status" value="1"/>
</dbReference>
<dbReference type="SUPFAM" id="SSF56112">
    <property type="entry name" value="Protein kinase-like (PK-like)"/>
    <property type="match status" value="1"/>
</dbReference>
<dbReference type="PANTHER" id="PTHR43289">
    <property type="entry name" value="MITOGEN-ACTIVATED PROTEIN KINASE KINASE KINASE 20-RELATED"/>
    <property type="match status" value="1"/>
</dbReference>
<protein>
    <recommendedName>
        <fullName evidence="1">non-specific serine/threonine protein kinase</fullName>
        <ecNumber evidence="1">2.7.11.1</ecNumber>
    </recommendedName>
</protein>
<keyword evidence="4" id="KW-0547">Nucleotide-binding</keyword>
<dbReference type="STRING" id="1121881.SAMN02745225_00927"/>
<dbReference type="EC" id="2.7.11.1" evidence="1"/>
<evidence type="ECO:0000256" key="3">
    <source>
        <dbReference type="ARBA" id="ARBA00022679"/>
    </source>
</evidence>
<keyword evidence="3" id="KW-0808">Transferase</keyword>
<keyword evidence="6" id="KW-0067">ATP-binding</keyword>
<gene>
    <name evidence="13" type="ORF">SAMN02745225_00927</name>
</gene>
<feature type="domain" description="PASTA" evidence="12">
    <location>
        <begin position="431"/>
        <end position="497"/>
    </location>
</feature>
<dbReference type="InterPro" id="IPR000719">
    <property type="entry name" value="Prot_kinase_dom"/>
</dbReference>
<dbReference type="GO" id="GO:0005524">
    <property type="term" value="F:ATP binding"/>
    <property type="evidence" value="ECO:0007669"/>
    <property type="project" value="UniProtKB-KW"/>
</dbReference>
<dbReference type="Gene3D" id="3.30.200.20">
    <property type="entry name" value="Phosphorylase Kinase, domain 1"/>
    <property type="match status" value="1"/>
</dbReference>
<feature type="transmembrane region" description="Helical" evidence="10">
    <location>
        <begin position="332"/>
        <end position="352"/>
    </location>
</feature>
<keyword evidence="10" id="KW-0472">Membrane</keyword>
<evidence type="ECO:0000256" key="7">
    <source>
        <dbReference type="ARBA" id="ARBA00047899"/>
    </source>
</evidence>